<name>A0A4R0RYG0_9APHY</name>
<gene>
    <name evidence="1" type="ORF">EIP91_011050</name>
</gene>
<dbReference type="OrthoDB" id="3005035at2759"/>
<keyword evidence="2" id="KW-1185">Reference proteome</keyword>
<comment type="caution">
    <text evidence="1">The sequence shown here is derived from an EMBL/GenBank/DDBJ whole genome shotgun (WGS) entry which is preliminary data.</text>
</comment>
<evidence type="ECO:0000313" key="2">
    <source>
        <dbReference type="Proteomes" id="UP000292702"/>
    </source>
</evidence>
<organism evidence="1 2">
    <name type="scientific">Steccherinum ochraceum</name>
    <dbReference type="NCBI Taxonomy" id="92696"/>
    <lineage>
        <taxon>Eukaryota</taxon>
        <taxon>Fungi</taxon>
        <taxon>Dikarya</taxon>
        <taxon>Basidiomycota</taxon>
        <taxon>Agaricomycotina</taxon>
        <taxon>Agaricomycetes</taxon>
        <taxon>Polyporales</taxon>
        <taxon>Steccherinaceae</taxon>
        <taxon>Steccherinum</taxon>
    </lineage>
</organism>
<reference evidence="1 2" key="1">
    <citation type="submission" date="2018-11" db="EMBL/GenBank/DDBJ databases">
        <title>Genome assembly of Steccherinum ochraceum LE-BIN_3174, the white-rot fungus of the Steccherinaceae family (The Residual Polyporoid clade, Polyporales, Basidiomycota).</title>
        <authorList>
            <person name="Fedorova T.V."/>
            <person name="Glazunova O.A."/>
            <person name="Landesman E.O."/>
            <person name="Moiseenko K.V."/>
            <person name="Psurtseva N.V."/>
            <person name="Savinova O.S."/>
            <person name="Shakhova N.V."/>
            <person name="Tyazhelova T.V."/>
            <person name="Vasina D.V."/>
        </authorList>
    </citation>
    <scope>NUCLEOTIDE SEQUENCE [LARGE SCALE GENOMIC DNA]</scope>
    <source>
        <strain evidence="1 2">LE-BIN_3174</strain>
    </source>
</reference>
<proteinExistence type="predicted"/>
<protein>
    <submittedName>
        <fullName evidence="1">Uncharacterized protein</fullName>
    </submittedName>
</protein>
<dbReference type="Proteomes" id="UP000292702">
    <property type="component" value="Unassembled WGS sequence"/>
</dbReference>
<evidence type="ECO:0000313" key="1">
    <source>
        <dbReference type="EMBL" id="TCD71279.1"/>
    </source>
</evidence>
<dbReference type="AlphaFoldDB" id="A0A4R0RYG0"/>
<accession>A0A4R0RYG0</accession>
<sequence length="407" mass="45276">MFNNSSIIARLAELPDKSSVPPSSTRKICGPEPILAKSLRSQASIDFEANALAPNALQQQQIQDATREAIADETLKAELQEEISLKESLTRAIHTPEEPRNPFAKIAQWAAARKAVQKMRIPAKWESHHVLSAIDRKDVEILMYIRDSAFELLLQDTGMHETPLKYAMRVQPDMAIILLGAFSRYINNLQDEDLGKESTRKTLLSLRADLHSAIRHGLATSQKDLVASFLQTLVMSEGDKWIVDNVAIVRKAIAAGPPGKPVRTAQNLVRKFAASALKNANSIAAVEDYIANAASDLLLMAAWAAAAKPLNASHISVWLYKDFLRSLSHKVDQVSSFARDDRVYRSFVECLNSHMGAIEQEVPFKLRKQLEVLREGMQGRRLSYKQKLEALARQLDAIQSAPTQPTL</sequence>
<dbReference type="EMBL" id="RWJN01000007">
    <property type="protein sequence ID" value="TCD71279.1"/>
    <property type="molecule type" value="Genomic_DNA"/>
</dbReference>